<evidence type="ECO:0008006" key="4">
    <source>
        <dbReference type="Google" id="ProtNLM"/>
    </source>
</evidence>
<proteinExistence type="predicted"/>
<dbReference type="InterPro" id="IPR038519">
    <property type="entry name" value="MCP_C_sf"/>
</dbReference>
<reference evidence="3" key="1">
    <citation type="journal article" date="2020" name="Nature">
        <title>Giant virus diversity and host interactions through global metagenomics.</title>
        <authorList>
            <person name="Schulz F."/>
            <person name="Roux S."/>
            <person name="Paez-Espino D."/>
            <person name="Jungbluth S."/>
            <person name="Walsh D.A."/>
            <person name="Denef V.J."/>
            <person name="McMahon K.D."/>
            <person name="Konstantinidis K.T."/>
            <person name="Eloe-Fadrosh E.A."/>
            <person name="Kyrpides N.C."/>
            <person name="Woyke T."/>
        </authorList>
    </citation>
    <scope>NUCLEOTIDE SEQUENCE</scope>
    <source>
        <strain evidence="3">GVMAG-M-3300021425-14</strain>
    </source>
</reference>
<dbReference type="GO" id="GO:0005198">
    <property type="term" value="F:structural molecule activity"/>
    <property type="evidence" value="ECO:0007669"/>
    <property type="project" value="InterPro"/>
</dbReference>
<dbReference type="InterPro" id="IPR007542">
    <property type="entry name" value="MCP_C"/>
</dbReference>
<protein>
    <recommendedName>
        <fullName evidence="4">Major capsid protein N-terminal domain-containing protein</fullName>
    </recommendedName>
</protein>
<organism evidence="3">
    <name type="scientific">viral metagenome</name>
    <dbReference type="NCBI Taxonomy" id="1070528"/>
    <lineage>
        <taxon>unclassified sequences</taxon>
        <taxon>metagenomes</taxon>
        <taxon>organismal metagenomes</taxon>
    </lineage>
</organism>
<feature type="domain" description="Major capsid protein C-terminal" evidence="1">
    <location>
        <begin position="297"/>
        <end position="526"/>
    </location>
</feature>
<feature type="domain" description="Major capsid protein N-terminal" evidence="2">
    <location>
        <begin position="25"/>
        <end position="233"/>
    </location>
</feature>
<dbReference type="SUPFAM" id="SSF49749">
    <property type="entry name" value="Group II dsDNA viruses VP"/>
    <property type="match status" value="2"/>
</dbReference>
<dbReference type="InterPro" id="IPR016112">
    <property type="entry name" value="VP_dsDNA_II"/>
</dbReference>
<evidence type="ECO:0000313" key="3">
    <source>
        <dbReference type="EMBL" id="QHT05858.1"/>
    </source>
</evidence>
<dbReference type="Gene3D" id="2.70.9.20">
    <property type="entry name" value="Major capsid protein Vp54"/>
    <property type="match status" value="1"/>
</dbReference>
<accession>A0A6C0CMM4</accession>
<dbReference type="Gene3D" id="2.70.9.10">
    <property type="entry name" value="Adenovirus Type 2 Hexon, domain 4"/>
    <property type="match status" value="1"/>
</dbReference>
<dbReference type="Pfam" id="PF16903">
    <property type="entry name" value="Capsid_N"/>
    <property type="match status" value="1"/>
</dbReference>
<sequence>MPGGLMNIASYGNENLILTGNPKKTFFKTTYHKYTNFGMQKFRIDYKGLRTLNYKQETVMDFKIPRYAELLNDTYIVINMPDIWSPFHFDTNNHPRPLEFRWVENLGSMMIKNIEIHSGGNILSRYSGEYLHCLKERDFNETKKKLWNKMTGNISKYNNPALKNNNTNMYPNAYKSSDLDIEPSIRGDKLYIPIGSWFSNNSKLALPLVALQYQEVFIKVTFNPIKDLYTILDVENMDMEEGYAHRISPNVNNPLHQLWRYIQPPLNKKATVYANNRVDWNADVHLIGSYIFLSNDERRFFAQTEHKYLVKQVYEYEHLNSTGSRIVDIESNGMVSGYMWRFRRSDAHMRNEWSNYTNWPYKNVIPIPTDLSGIDFYNPFNYEITGDLNDANRKMILEDLAILADGTYRENVMTSGVFNYIEKYIRTDGCAEDGLYVYNFSINSKKNDYQPSGAFNTSKFKYISFEFNTIQPPVNPETNDISVICDDDGEIIGVRKNVFDLNEYNYDLKIFEERYNVIVIKSGNIGLLYAR</sequence>
<dbReference type="EMBL" id="MN739460">
    <property type="protein sequence ID" value="QHT05858.1"/>
    <property type="molecule type" value="Genomic_DNA"/>
</dbReference>
<dbReference type="AlphaFoldDB" id="A0A6C0CMM4"/>
<evidence type="ECO:0000259" key="1">
    <source>
        <dbReference type="Pfam" id="PF04451"/>
    </source>
</evidence>
<dbReference type="Pfam" id="PF04451">
    <property type="entry name" value="Capsid_NCLDV"/>
    <property type="match status" value="1"/>
</dbReference>
<evidence type="ECO:0000259" key="2">
    <source>
        <dbReference type="Pfam" id="PF16903"/>
    </source>
</evidence>
<name>A0A6C0CMM4_9ZZZZ</name>
<dbReference type="InterPro" id="IPR031654">
    <property type="entry name" value="Capsid_N"/>
</dbReference>